<sequence length="49" mass="5640">MVPCTNDDIKSVWRRSARRCHHDTIISEIVHILSAPFDLSFLICLGLKM</sequence>
<comment type="caution">
    <text evidence="1">The sequence shown here is derived from an EMBL/GenBank/DDBJ whole genome shotgun (WGS) entry which is preliminary data.</text>
</comment>
<evidence type="ECO:0000313" key="1">
    <source>
        <dbReference type="EMBL" id="KAK9096202.1"/>
    </source>
</evidence>
<protein>
    <submittedName>
        <fullName evidence="1">Uncharacterized protein</fullName>
    </submittedName>
</protein>
<organism evidence="1 2">
    <name type="scientific">Stephania japonica</name>
    <dbReference type="NCBI Taxonomy" id="461633"/>
    <lineage>
        <taxon>Eukaryota</taxon>
        <taxon>Viridiplantae</taxon>
        <taxon>Streptophyta</taxon>
        <taxon>Embryophyta</taxon>
        <taxon>Tracheophyta</taxon>
        <taxon>Spermatophyta</taxon>
        <taxon>Magnoliopsida</taxon>
        <taxon>Ranunculales</taxon>
        <taxon>Menispermaceae</taxon>
        <taxon>Menispermoideae</taxon>
        <taxon>Cissampelideae</taxon>
        <taxon>Stephania</taxon>
    </lineage>
</organism>
<dbReference type="AlphaFoldDB" id="A0AAP0EQL5"/>
<gene>
    <name evidence="1" type="ORF">Sjap_021699</name>
</gene>
<keyword evidence="2" id="KW-1185">Reference proteome</keyword>
<dbReference type="EMBL" id="JBBNAE010000009">
    <property type="protein sequence ID" value="KAK9096202.1"/>
    <property type="molecule type" value="Genomic_DNA"/>
</dbReference>
<evidence type="ECO:0000313" key="2">
    <source>
        <dbReference type="Proteomes" id="UP001417504"/>
    </source>
</evidence>
<reference evidence="1 2" key="1">
    <citation type="submission" date="2024-01" db="EMBL/GenBank/DDBJ databases">
        <title>Genome assemblies of Stephania.</title>
        <authorList>
            <person name="Yang L."/>
        </authorList>
    </citation>
    <scope>NUCLEOTIDE SEQUENCE [LARGE SCALE GENOMIC DNA]</scope>
    <source>
        <strain evidence="1">QJT</strain>
        <tissue evidence="1">Leaf</tissue>
    </source>
</reference>
<name>A0AAP0EQL5_9MAGN</name>
<proteinExistence type="predicted"/>
<accession>A0AAP0EQL5</accession>
<dbReference type="Proteomes" id="UP001417504">
    <property type="component" value="Unassembled WGS sequence"/>
</dbReference>